<organism evidence="3 4">
    <name type="scientific">Euroglyphus maynei</name>
    <name type="common">Mayne's house dust mite</name>
    <dbReference type="NCBI Taxonomy" id="6958"/>
    <lineage>
        <taxon>Eukaryota</taxon>
        <taxon>Metazoa</taxon>
        <taxon>Ecdysozoa</taxon>
        <taxon>Arthropoda</taxon>
        <taxon>Chelicerata</taxon>
        <taxon>Arachnida</taxon>
        <taxon>Acari</taxon>
        <taxon>Acariformes</taxon>
        <taxon>Sarcoptiformes</taxon>
        <taxon>Astigmata</taxon>
        <taxon>Psoroptidia</taxon>
        <taxon>Analgoidea</taxon>
        <taxon>Pyroglyphidae</taxon>
        <taxon>Pyroglyphinae</taxon>
        <taxon>Euroglyphus</taxon>
    </lineage>
</organism>
<feature type="compositionally biased region" description="Polar residues" evidence="2">
    <location>
        <begin position="150"/>
        <end position="159"/>
    </location>
</feature>
<dbReference type="InterPro" id="IPR011989">
    <property type="entry name" value="ARM-like"/>
</dbReference>
<accession>A0A1Y3AQW7</accession>
<dbReference type="GO" id="GO:0030951">
    <property type="term" value="P:establishment or maintenance of microtubule cytoskeleton polarity"/>
    <property type="evidence" value="ECO:0007669"/>
    <property type="project" value="InterPro"/>
</dbReference>
<feature type="non-terminal residue" evidence="3">
    <location>
        <position position="1"/>
    </location>
</feature>
<dbReference type="InterPro" id="IPR045110">
    <property type="entry name" value="XMAP215"/>
</dbReference>
<dbReference type="InterPro" id="IPR000357">
    <property type="entry name" value="HEAT"/>
</dbReference>
<feature type="region of interest" description="Disordered" evidence="2">
    <location>
        <begin position="102"/>
        <end position="159"/>
    </location>
</feature>
<dbReference type="OrthoDB" id="205662at2759"/>
<gene>
    <name evidence="3" type="ORF">BLA29_011980</name>
</gene>
<name>A0A1Y3AQW7_EURMA</name>
<sequence>AISEDVITSLDNKNPSIRSETALFLARCFTKTNPHTIQKKLLKTLTTSLIKTLSDPDAVVRESSAEALGTALKAQGDRNMGPLLDGLEQLKMTKIGEYRDKAEVKKFAQPPPPPSQSQAISAKSSAAVKPKTAPAGKKSTINRPVMKTMKTVSSESLDD</sequence>
<evidence type="ECO:0000256" key="2">
    <source>
        <dbReference type="SAM" id="MobiDB-lite"/>
    </source>
</evidence>
<dbReference type="GO" id="GO:0061863">
    <property type="term" value="F:microtubule plus end polymerase"/>
    <property type="evidence" value="ECO:0007669"/>
    <property type="project" value="InterPro"/>
</dbReference>
<evidence type="ECO:0000313" key="4">
    <source>
        <dbReference type="Proteomes" id="UP000194236"/>
    </source>
</evidence>
<evidence type="ECO:0008006" key="5">
    <source>
        <dbReference type="Google" id="ProtNLM"/>
    </source>
</evidence>
<dbReference type="EMBL" id="MUJZ01066476">
    <property type="protein sequence ID" value="OTF70258.1"/>
    <property type="molecule type" value="Genomic_DNA"/>
</dbReference>
<protein>
    <recommendedName>
        <fullName evidence="5">Cytoskeleton-associated protein 5-like protein</fullName>
    </recommendedName>
</protein>
<dbReference type="GO" id="GO:0007051">
    <property type="term" value="P:spindle organization"/>
    <property type="evidence" value="ECO:0007669"/>
    <property type="project" value="InterPro"/>
</dbReference>
<dbReference type="Gene3D" id="1.25.10.10">
    <property type="entry name" value="Leucine-rich Repeat Variant"/>
    <property type="match status" value="1"/>
</dbReference>
<keyword evidence="4" id="KW-1185">Reference proteome</keyword>
<proteinExistence type="predicted"/>
<dbReference type="InterPro" id="IPR016024">
    <property type="entry name" value="ARM-type_fold"/>
</dbReference>
<dbReference type="Pfam" id="PF02985">
    <property type="entry name" value="HEAT"/>
    <property type="match status" value="1"/>
</dbReference>
<evidence type="ECO:0000313" key="3">
    <source>
        <dbReference type="EMBL" id="OTF70258.1"/>
    </source>
</evidence>
<dbReference type="Proteomes" id="UP000194236">
    <property type="component" value="Unassembled WGS sequence"/>
</dbReference>
<dbReference type="GO" id="GO:0051010">
    <property type="term" value="F:microtubule plus-end binding"/>
    <property type="evidence" value="ECO:0007669"/>
    <property type="project" value="InterPro"/>
</dbReference>
<reference evidence="3 4" key="1">
    <citation type="submission" date="2017-03" db="EMBL/GenBank/DDBJ databases">
        <title>Genome Survey of Euroglyphus maynei.</title>
        <authorList>
            <person name="Arlian L.G."/>
            <person name="Morgan M.S."/>
            <person name="Rider S.D."/>
        </authorList>
    </citation>
    <scope>NUCLEOTIDE SEQUENCE [LARGE SCALE GENOMIC DNA]</scope>
    <source>
        <strain evidence="3">Arlian Lab</strain>
        <tissue evidence="3">Whole body</tissue>
    </source>
</reference>
<feature type="compositionally biased region" description="Low complexity" evidence="2">
    <location>
        <begin position="116"/>
        <end position="135"/>
    </location>
</feature>
<keyword evidence="1" id="KW-0677">Repeat</keyword>
<dbReference type="PANTHER" id="PTHR12609">
    <property type="entry name" value="MICROTUBULE ASSOCIATED PROTEIN XMAP215"/>
    <property type="match status" value="1"/>
</dbReference>
<feature type="non-terminal residue" evidence="3">
    <location>
        <position position="159"/>
    </location>
</feature>
<evidence type="ECO:0000256" key="1">
    <source>
        <dbReference type="ARBA" id="ARBA00022737"/>
    </source>
</evidence>
<dbReference type="GO" id="GO:0046785">
    <property type="term" value="P:microtubule polymerization"/>
    <property type="evidence" value="ECO:0007669"/>
    <property type="project" value="InterPro"/>
</dbReference>
<comment type="caution">
    <text evidence="3">The sequence shown here is derived from an EMBL/GenBank/DDBJ whole genome shotgun (WGS) entry which is preliminary data.</text>
</comment>
<dbReference type="AlphaFoldDB" id="A0A1Y3AQW7"/>
<dbReference type="SUPFAM" id="SSF48371">
    <property type="entry name" value="ARM repeat"/>
    <property type="match status" value="1"/>
</dbReference>